<evidence type="ECO:0000313" key="2">
    <source>
        <dbReference type="Proteomes" id="UP000078389"/>
    </source>
</evidence>
<keyword evidence="2" id="KW-1185">Reference proteome</keyword>
<dbReference type="Pfam" id="PF05135">
    <property type="entry name" value="Phage_connect_1"/>
    <property type="match status" value="1"/>
</dbReference>
<proteinExistence type="predicted"/>
<dbReference type="NCBIfam" id="TIGR01560">
    <property type="entry name" value="put_DNA_pack"/>
    <property type="match status" value="1"/>
</dbReference>
<dbReference type="EMBL" id="LVVY01000079">
    <property type="protein sequence ID" value="OAM77702.1"/>
    <property type="molecule type" value="Genomic_DNA"/>
</dbReference>
<comment type="caution">
    <text evidence="1">The sequence shown here is derived from an EMBL/GenBank/DDBJ whole genome shotgun (WGS) entry which is preliminary data.</text>
</comment>
<gene>
    <name evidence="1" type="ORF">A3840_08710</name>
</gene>
<reference evidence="1 2" key="1">
    <citation type="submission" date="2016-03" db="EMBL/GenBank/DDBJ databases">
        <title>Genome sequencing of Devosia sp. S37.</title>
        <authorList>
            <person name="Mohd Nor M."/>
        </authorList>
    </citation>
    <scope>NUCLEOTIDE SEQUENCE [LARGE SCALE GENOMIC DNA]</scope>
    <source>
        <strain evidence="1 2">S37</strain>
    </source>
</reference>
<name>A0A178HXX1_9HYPH</name>
<dbReference type="InterPro" id="IPR021146">
    <property type="entry name" value="Phage_gp6-like_head-tail"/>
</dbReference>
<evidence type="ECO:0008006" key="3">
    <source>
        <dbReference type="Google" id="ProtNLM"/>
    </source>
</evidence>
<dbReference type="AlphaFoldDB" id="A0A178HXX1"/>
<sequence>MALVDLDLVKKHLRVDWDDEDVEIEAYLAAAETIITEYLDRAILPTGPVPEDNPTAMIVTPPITAAILLVTNDLFDNRTPHESDGEAMLSPTVRRLLAPYRVWRQMEDEHGRPL</sequence>
<dbReference type="CDD" id="cd08054">
    <property type="entry name" value="gp6"/>
    <property type="match status" value="1"/>
</dbReference>
<dbReference type="RefSeq" id="WP_067454947.1">
    <property type="nucleotide sequence ID" value="NZ_LVVY01000079.1"/>
</dbReference>
<dbReference type="Gene3D" id="1.10.3230.30">
    <property type="entry name" value="Phage gp6-like head-tail connector protein"/>
    <property type="match status" value="1"/>
</dbReference>
<protein>
    <recommendedName>
        <fullName evidence="3">Phage gp6-like head-tail connector protein</fullName>
    </recommendedName>
</protein>
<evidence type="ECO:0000313" key="1">
    <source>
        <dbReference type="EMBL" id="OAM77702.1"/>
    </source>
</evidence>
<organism evidence="1 2">
    <name type="scientific">Devosia elaeis</name>
    <dbReference type="NCBI Taxonomy" id="1770058"/>
    <lineage>
        <taxon>Bacteria</taxon>
        <taxon>Pseudomonadati</taxon>
        <taxon>Pseudomonadota</taxon>
        <taxon>Alphaproteobacteria</taxon>
        <taxon>Hyphomicrobiales</taxon>
        <taxon>Devosiaceae</taxon>
        <taxon>Devosia</taxon>
    </lineage>
</organism>
<dbReference type="STRING" id="1770058.A3840_08710"/>
<dbReference type="Proteomes" id="UP000078389">
    <property type="component" value="Unassembled WGS sequence"/>
</dbReference>
<accession>A0A178HXX1</accession>
<dbReference type="OrthoDB" id="8452228at2"/>
<dbReference type="InterPro" id="IPR006450">
    <property type="entry name" value="Phage_HK97_gp6-like"/>
</dbReference>